<dbReference type="Pfam" id="PF00899">
    <property type="entry name" value="ThiF"/>
    <property type="match status" value="1"/>
</dbReference>
<keyword evidence="3" id="KW-1185">Reference proteome</keyword>
<sequence>MTTFSSLQEGLSRYLTPDQLEKLASVTVGIAGCGGLGSNCAFMLARSGVRNFVIVDYDVVDTSNLNRQFFFADQVGMTKVEVGRTNLLRIDSTLNITVHNCQITPTTAPQYFAGCDIIVEALDSIDGKKMMAALYLSDPRLFVSASGMAGWGEPYMQKRKIRDDAVLVGDFTTDIADHPPMAPKVLMAAAMQADVVLTHILGK</sequence>
<dbReference type="Gene3D" id="3.40.50.720">
    <property type="entry name" value="NAD(P)-binding Rossmann-like Domain"/>
    <property type="match status" value="1"/>
</dbReference>
<dbReference type="GO" id="GO:0061503">
    <property type="term" value="F:tRNA threonylcarbamoyladenosine dehydratase"/>
    <property type="evidence" value="ECO:0007669"/>
    <property type="project" value="TreeGrafter"/>
</dbReference>
<dbReference type="InterPro" id="IPR000594">
    <property type="entry name" value="ThiF_NAD_FAD-bd"/>
</dbReference>
<keyword evidence="2" id="KW-0548">Nucleotidyltransferase</keyword>
<keyword evidence="2" id="KW-0808">Transferase</keyword>
<feature type="domain" description="THIF-type NAD/FAD binding fold" evidence="1">
    <location>
        <begin position="16"/>
        <end position="157"/>
    </location>
</feature>
<organism evidence="2 3">
    <name type="scientific">Halodesulfovibrio marinisediminis DSM 17456</name>
    <dbReference type="NCBI Taxonomy" id="1121457"/>
    <lineage>
        <taxon>Bacteria</taxon>
        <taxon>Pseudomonadati</taxon>
        <taxon>Thermodesulfobacteriota</taxon>
        <taxon>Desulfovibrionia</taxon>
        <taxon>Desulfovibrionales</taxon>
        <taxon>Desulfovibrionaceae</taxon>
        <taxon>Halodesulfovibrio</taxon>
    </lineage>
</organism>
<dbReference type="GO" id="GO:0016779">
    <property type="term" value="F:nucleotidyltransferase activity"/>
    <property type="evidence" value="ECO:0007669"/>
    <property type="project" value="UniProtKB-KW"/>
</dbReference>
<dbReference type="SUPFAM" id="SSF69572">
    <property type="entry name" value="Activating enzymes of the ubiquitin-like proteins"/>
    <property type="match status" value="1"/>
</dbReference>
<dbReference type="PANTHER" id="PTHR43267:SF3">
    <property type="entry name" value="THIF PROTEIN"/>
    <property type="match status" value="1"/>
</dbReference>
<dbReference type="PANTHER" id="PTHR43267">
    <property type="entry name" value="TRNA THREONYLCARBAMOYLADENOSINE DEHYDRATASE"/>
    <property type="match status" value="1"/>
</dbReference>
<dbReference type="GO" id="GO:0061504">
    <property type="term" value="P:cyclic threonylcarbamoyladenosine biosynthetic process"/>
    <property type="evidence" value="ECO:0007669"/>
    <property type="project" value="TreeGrafter"/>
</dbReference>
<dbReference type="InterPro" id="IPR035985">
    <property type="entry name" value="Ubiquitin-activating_enz"/>
</dbReference>
<gene>
    <name evidence="2" type="ORF">SAMN02745161_0229</name>
</gene>
<dbReference type="STRING" id="1121457.SAMN02745161_0229"/>
<dbReference type="GO" id="GO:0008641">
    <property type="term" value="F:ubiquitin-like modifier activating enzyme activity"/>
    <property type="evidence" value="ECO:0007669"/>
    <property type="project" value="InterPro"/>
</dbReference>
<protein>
    <submittedName>
        <fullName evidence="2">Sulfur carrier protein ThiS adenylyltransferase</fullName>
    </submittedName>
</protein>
<evidence type="ECO:0000313" key="3">
    <source>
        <dbReference type="Proteomes" id="UP000184694"/>
    </source>
</evidence>
<dbReference type="EMBL" id="FSRG01000003">
    <property type="protein sequence ID" value="SIN71126.1"/>
    <property type="molecule type" value="Genomic_DNA"/>
</dbReference>
<accession>A0A1N6DK64</accession>
<name>A0A1N6DK64_9BACT</name>
<reference evidence="3" key="1">
    <citation type="submission" date="2016-11" db="EMBL/GenBank/DDBJ databases">
        <authorList>
            <person name="Varghese N."/>
            <person name="Submissions S."/>
        </authorList>
    </citation>
    <scope>NUCLEOTIDE SEQUENCE [LARGE SCALE GENOMIC DNA]</scope>
    <source>
        <strain evidence="3">DSM 17456</strain>
    </source>
</reference>
<evidence type="ECO:0000313" key="2">
    <source>
        <dbReference type="EMBL" id="SIN71126.1"/>
    </source>
</evidence>
<dbReference type="NCBIfam" id="NF006395">
    <property type="entry name" value="PRK08644.1"/>
    <property type="match status" value="1"/>
</dbReference>
<evidence type="ECO:0000259" key="1">
    <source>
        <dbReference type="Pfam" id="PF00899"/>
    </source>
</evidence>
<dbReference type="InterPro" id="IPR045886">
    <property type="entry name" value="ThiF/MoeB/HesA"/>
</dbReference>
<dbReference type="AlphaFoldDB" id="A0A1N6DK64"/>
<dbReference type="OrthoDB" id="9804286at2"/>
<proteinExistence type="predicted"/>
<dbReference type="RefSeq" id="WP_084539274.1">
    <property type="nucleotide sequence ID" value="NZ_FSRG01000003.1"/>
</dbReference>
<dbReference type="Proteomes" id="UP000184694">
    <property type="component" value="Unassembled WGS sequence"/>
</dbReference>